<dbReference type="STRING" id="438753.AZC_4582"/>
<dbReference type="AlphaFoldDB" id="A8HZG9"/>
<evidence type="ECO:0000313" key="3">
    <source>
        <dbReference type="Proteomes" id="UP000000270"/>
    </source>
</evidence>
<reference evidence="3" key="2">
    <citation type="submission" date="2007-04" db="EMBL/GenBank/DDBJ databases">
        <title>Complete genome sequence of the nitrogen-fixing bacterium Azorhizobium caulinodans ORS571.</title>
        <authorList>
            <person name="Lee K.B."/>
            <person name="Backer P.D."/>
            <person name="Aono T."/>
            <person name="Liu C.T."/>
            <person name="Suzuki S."/>
            <person name="Suzuki T."/>
            <person name="Kaneko T."/>
            <person name="Yamada M."/>
            <person name="Tabata S."/>
            <person name="Kupfer D.M."/>
            <person name="Najar F.Z."/>
            <person name="Wiley G.B."/>
            <person name="Roe B."/>
            <person name="Binnewies T."/>
            <person name="Ussery D."/>
            <person name="Vereecke D."/>
            <person name="Gevers D."/>
            <person name="Holsters M."/>
            <person name="Oyaizu H."/>
        </authorList>
    </citation>
    <scope>NUCLEOTIDE SEQUENCE [LARGE SCALE GENOMIC DNA]</scope>
    <source>
        <strain evidence="3">ATCC 43989 / DSM 5975 / JCM 20966 / LMG 6465 / NBRC 14845 / NCIMB 13405 / ORS 571</strain>
    </source>
</reference>
<dbReference type="Gene3D" id="2.40.128.110">
    <property type="entry name" value="Lipid/polyisoprenoid-binding, YceI-like"/>
    <property type="match status" value="1"/>
</dbReference>
<name>A8HZG9_AZOC5</name>
<dbReference type="Proteomes" id="UP000000270">
    <property type="component" value="Chromosome"/>
</dbReference>
<reference evidence="2 3" key="5">
    <citation type="journal article" date="2010" name="Appl. Environ. Microbiol.">
        <title>phrR-like gene praR of Azorhizobium caulinodans ORS571 is essential for symbiosis with Sesbania rostrata and is involved in expression of reb genes.</title>
        <authorList>
            <person name="Akiba N."/>
            <person name="Aono T."/>
            <person name="Toyazaki H."/>
            <person name="Sato S."/>
            <person name="Oyaizu H."/>
        </authorList>
    </citation>
    <scope>NUCLEOTIDE SEQUENCE [LARGE SCALE GENOMIC DNA]</scope>
    <source>
        <strain evidence="3">ATCC 43989 / DSM 5975 / JCM 20966 / LMG 6465 / NBRC 14845 / NCIMB 13405 / ORS 571</strain>
    </source>
</reference>
<protein>
    <submittedName>
        <fullName evidence="2">YceI</fullName>
    </submittedName>
</protein>
<dbReference type="InterPro" id="IPR007372">
    <property type="entry name" value="Lipid/polyisoprenoid-bd_YceI"/>
</dbReference>
<evidence type="ECO:0000313" key="2">
    <source>
        <dbReference type="EMBL" id="BAF90580.1"/>
    </source>
</evidence>
<gene>
    <name evidence="2" type="primary">yceI</name>
    <name evidence="2" type="ordered locus">AZC_4582</name>
</gene>
<reference evidence="2 3" key="1">
    <citation type="journal article" date="2007" name="Appl. Environ. Microbiol.">
        <title>Rhizobial factors required for stem nodule maturation and maintenance in Sesbania rostrata-Azorhizobium caulinodans ORS571 symbiosis.</title>
        <authorList>
            <person name="Suzuki S."/>
            <person name="Aono T."/>
            <person name="Lee KB."/>
            <person name="Suzuki T."/>
            <person name="Liu CT."/>
            <person name="Miwa H."/>
            <person name="Wakao S."/>
            <person name="Iki T."/>
            <person name="Oyaizu H."/>
        </authorList>
    </citation>
    <scope>NUCLEOTIDE SEQUENCE [LARGE SCALE GENOMIC DNA]</scope>
    <source>
        <strain evidence="3">ATCC 43989 / DSM 5975 / JCM 20966 / LMG 6465 / NBRC 14845 / NCIMB 13405 / ORS 571</strain>
    </source>
</reference>
<accession>A8HZG9</accession>
<organism evidence="2 3">
    <name type="scientific">Azorhizobium caulinodans (strain ATCC 43989 / DSM 5975 / JCM 20966 / LMG 6465 / NBRC 14845 / NCIMB 13405 / ORS 571)</name>
    <dbReference type="NCBI Taxonomy" id="438753"/>
    <lineage>
        <taxon>Bacteria</taxon>
        <taxon>Pseudomonadati</taxon>
        <taxon>Pseudomonadota</taxon>
        <taxon>Alphaproteobacteria</taxon>
        <taxon>Hyphomicrobiales</taxon>
        <taxon>Xanthobacteraceae</taxon>
        <taxon>Azorhizobium</taxon>
    </lineage>
</organism>
<keyword evidence="3" id="KW-1185">Reference proteome</keyword>
<reference evidence="2 3" key="3">
    <citation type="journal article" date="2008" name="BMC Genomics">
        <title>The genome of the versatile nitrogen fixer Azorhizobium caulinodans ORS571.</title>
        <authorList>
            <person name="Lee KB."/>
            <person name="Backer P.D."/>
            <person name="Aono T."/>
            <person name="Liu CT."/>
            <person name="Suzuki S."/>
            <person name="Suzuki T."/>
            <person name="Kaneko T."/>
            <person name="Yamada M."/>
            <person name="Tabata S."/>
            <person name="Kupfer D.M."/>
            <person name="Najar F.Z."/>
            <person name="Wiley G.B."/>
            <person name="Roe B."/>
            <person name="Binnewies T.T."/>
            <person name="Ussery D.W."/>
            <person name="D'Haeze W."/>
            <person name="Herder J.D."/>
            <person name="Gevers D."/>
            <person name="Vereecke D."/>
            <person name="Holsters M."/>
            <person name="Oyaizu H."/>
        </authorList>
    </citation>
    <scope>NUCLEOTIDE SEQUENCE [LARGE SCALE GENOMIC DNA]</scope>
    <source>
        <strain evidence="3">ATCC 43989 / DSM 5975 / JCM 20966 / LMG 6465 / NBRC 14845 / NCIMB 13405 / ORS 571</strain>
    </source>
</reference>
<dbReference type="eggNOG" id="COG2353">
    <property type="taxonomic scope" value="Bacteria"/>
</dbReference>
<dbReference type="EMBL" id="AP009384">
    <property type="protein sequence ID" value="BAF90580.1"/>
    <property type="molecule type" value="Genomic_DNA"/>
</dbReference>
<reference evidence="2 3" key="4">
    <citation type="journal article" date="2009" name="Appl. Environ. Microbiol.">
        <title>Comparative genome-wide transcriptional profiling of Azorhizobium caulinodans ORS571 grown under free-living and symbiotic conditions.</title>
        <authorList>
            <person name="Tsukada S."/>
            <person name="Aono T."/>
            <person name="Akiba N."/>
            <person name="Lee KB."/>
            <person name="Liu CT."/>
            <person name="Toyazaki H."/>
            <person name="Oyaizu H."/>
        </authorList>
    </citation>
    <scope>NUCLEOTIDE SEQUENCE [LARGE SCALE GENOMIC DNA]</scope>
    <source>
        <strain evidence="3">ATCC 43989 / DSM 5975 / JCM 20966 / LMG 6465 / NBRC 14845 / NCIMB 13405 / ORS 571</strain>
    </source>
</reference>
<dbReference type="InterPro" id="IPR036761">
    <property type="entry name" value="TTHA0802/YceI-like_sf"/>
</dbReference>
<reference evidence="2 3" key="6">
    <citation type="journal article" date="2011" name="Appl. Environ. Microbiol.">
        <title>Involvement of the azorhizobial chromosome partition gene (parA) in the onset of bacteroid differentiation during Sesbania rostrata stem nodule development.</title>
        <authorList>
            <person name="Liu CT."/>
            <person name="Lee KB."/>
            <person name="Wang YS."/>
            <person name="Peng MH."/>
            <person name="Lee KT."/>
            <person name="Suzuki S."/>
            <person name="Suzuki T."/>
            <person name="Oyaizu H."/>
        </authorList>
    </citation>
    <scope>NUCLEOTIDE SEQUENCE [LARGE SCALE GENOMIC DNA]</scope>
    <source>
        <strain evidence="3">ATCC 43989 / DSM 5975 / JCM 20966 / LMG 6465 / NBRC 14845 / NCIMB 13405 / ORS 571</strain>
    </source>
</reference>
<dbReference type="Pfam" id="PF04264">
    <property type="entry name" value="YceI"/>
    <property type="match status" value="1"/>
</dbReference>
<dbReference type="SMART" id="SM00867">
    <property type="entry name" value="YceI"/>
    <property type="match status" value="1"/>
</dbReference>
<dbReference type="KEGG" id="azc:AZC_4582"/>
<evidence type="ECO:0000259" key="1">
    <source>
        <dbReference type="SMART" id="SM00867"/>
    </source>
</evidence>
<proteinExistence type="predicted"/>
<dbReference type="PANTHER" id="PTHR34406:SF1">
    <property type="entry name" value="PROTEIN YCEI"/>
    <property type="match status" value="1"/>
</dbReference>
<dbReference type="SUPFAM" id="SSF101874">
    <property type="entry name" value="YceI-like"/>
    <property type="match status" value="1"/>
</dbReference>
<feature type="domain" description="Lipid/polyisoprenoid-binding YceI-like" evidence="1">
    <location>
        <begin position="59"/>
        <end position="222"/>
    </location>
</feature>
<dbReference type="PANTHER" id="PTHR34406">
    <property type="entry name" value="PROTEIN YCEI"/>
    <property type="match status" value="1"/>
</dbReference>
<dbReference type="HOGENOM" id="CLU_071003_1_1_5"/>
<sequence>MMRMALTQRELRRGDALRTSLMPAFASRAFFLVFLALSATPLAAQTPDTTDPKAVRSGTYALDAGHTRVVWSLSHRGFSTYSGLLPAASGMLVLDPAKPEASRVEVTLNSADVATADPRFDPRLKGPDYFNAAAFPTLTFASSAVKVEGSRAQVTGTLTFLGQSRPVTLDVTFHKAGINPTDKLYHVGFDATGTLTRSDFGLKTGLPGIGDAVKLQIEAEFTQKE</sequence>